<gene>
    <name evidence="1" type="ORF">JR316_007102</name>
</gene>
<organism evidence="1">
    <name type="scientific">Psilocybe cubensis</name>
    <name type="common">Psychedelic mushroom</name>
    <name type="synonym">Stropharia cubensis</name>
    <dbReference type="NCBI Taxonomy" id="181762"/>
    <lineage>
        <taxon>Eukaryota</taxon>
        <taxon>Fungi</taxon>
        <taxon>Dikarya</taxon>
        <taxon>Basidiomycota</taxon>
        <taxon>Agaricomycotina</taxon>
        <taxon>Agaricomycetes</taxon>
        <taxon>Agaricomycetidae</taxon>
        <taxon>Agaricales</taxon>
        <taxon>Agaricineae</taxon>
        <taxon>Strophariaceae</taxon>
        <taxon>Psilocybe</taxon>
    </lineage>
</organism>
<evidence type="ECO:0000313" key="1">
    <source>
        <dbReference type="EMBL" id="KAG5168502.1"/>
    </source>
</evidence>
<dbReference type="AlphaFoldDB" id="A0A8H7XWS8"/>
<accession>A0A8H7XWS8</accession>
<reference evidence="1" key="1">
    <citation type="submission" date="2021-02" db="EMBL/GenBank/DDBJ databases">
        <title>Psilocybe cubensis genome.</title>
        <authorList>
            <person name="Mckernan K.J."/>
            <person name="Crawford S."/>
            <person name="Trippe A."/>
            <person name="Kane L.T."/>
            <person name="Mclaughlin S."/>
        </authorList>
    </citation>
    <scope>NUCLEOTIDE SEQUENCE [LARGE SCALE GENOMIC DNA]</scope>
    <source>
        <strain evidence="1">MGC-MH-2018</strain>
    </source>
</reference>
<sequence length="111" mass="12221">MDENGVQFGLAINRDSLRLNIAVNGHNRHTNIGVNIDTDNKIEIVLSVNEPATRQVNTKPITLTNGQIQEWEGTGQPVVVVANCIETLRTVKGSNIEMHDGEGDDQDIEME</sequence>
<protein>
    <submittedName>
        <fullName evidence="1">Uncharacterized protein</fullName>
    </submittedName>
</protein>
<dbReference type="EMBL" id="JAFIQS010000006">
    <property type="protein sequence ID" value="KAG5168502.1"/>
    <property type="molecule type" value="Genomic_DNA"/>
</dbReference>
<comment type="caution">
    <text evidence="1">The sequence shown here is derived from an EMBL/GenBank/DDBJ whole genome shotgun (WGS) entry which is preliminary data.</text>
</comment>
<name>A0A8H7XWS8_PSICU</name>
<proteinExistence type="predicted"/>